<dbReference type="EMBL" id="KM236248">
    <property type="protein sequence ID" value="AIW03718.1"/>
    <property type="molecule type" value="Genomic_DNA"/>
</dbReference>
<dbReference type="GO" id="GO:0006259">
    <property type="term" value="P:DNA metabolic process"/>
    <property type="evidence" value="ECO:0007669"/>
    <property type="project" value="InterPro"/>
</dbReference>
<sequence>MTNQITEQKAKLTIVEQVENRVQKLQENNQLHFPKNYSPTNALKSAWLVLQETKAGKNAGYAPVLQYCSQSSIANALFDMVVQGLNPSKKQGYFLCYGKSLTFQRSYFGTMAVTKSVAGAKTINAMTIHDGDDVQYEIKKGRIIDIEHKQSFGSIDKPVIGAYCTIDFGNDDIFIEVMTIKEIRQAWSKSQSWKAGQEKESANSVHGQFTVEMAKKTVINRACKKFLNSSDDASLVMDLLSQEQDETQLDIDENANTEVLDMEYESVDESPQEQPAPQEYEIIDAPNNEEVPAGQTAFNIPEEPKTSGAPF</sequence>
<organism evidence="2 3">
    <name type="scientific">Bacillus phage Pookie</name>
    <dbReference type="NCBI Taxonomy" id="1540093"/>
    <lineage>
        <taxon>Viruses</taxon>
        <taxon>Duplodnaviria</taxon>
        <taxon>Heunggongvirae</taxon>
        <taxon>Uroviricota</taxon>
        <taxon>Caudoviricetes</taxon>
        <taxon>Pagevirus</taxon>
        <taxon>Pagevirus pookie</taxon>
    </lineage>
</organism>
<dbReference type="KEGG" id="vg:24608789"/>
<dbReference type="Proteomes" id="UP000030209">
    <property type="component" value="Segment"/>
</dbReference>
<accession>A0A0A0RVI8</accession>
<evidence type="ECO:0000256" key="1">
    <source>
        <dbReference type="SAM" id="MobiDB-lite"/>
    </source>
</evidence>
<dbReference type="Pfam" id="PF03837">
    <property type="entry name" value="RecT"/>
    <property type="match status" value="1"/>
</dbReference>
<dbReference type="OrthoDB" id="6632at10239"/>
<feature type="region of interest" description="Disordered" evidence="1">
    <location>
        <begin position="290"/>
        <end position="311"/>
    </location>
</feature>
<dbReference type="RefSeq" id="YP_009152832.1">
    <property type="nucleotide sequence ID" value="NC_027394.1"/>
</dbReference>
<proteinExistence type="predicted"/>
<evidence type="ECO:0000313" key="3">
    <source>
        <dbReference type="Proteomes" id="UP000030209"/>
    </source>
</evidence>
<name>A0A0A0RVI8_9CAUD</name>
<gene>
    <name evidence="2" type="ORF">CPT_Pookie33</name>
</gene>
<dbReference type="InterPro" id="IPR018330">
    <property type="entry name" value="RecT_fam"/>
</dbReference>
<reference evidence="2 3" key="1">
    <citation type="journal article" date="2015" name="Genome Announc.">
        <title>Complete Genome of Bacillus megaterium Podophage Pookie.</title>
        <authorList>
            <person name="Ladzekpo T.N."/>
            <person name="DeCrescenzo A.J."/>
            <person name="Hernandez A.C."/>
            <person name="Kuty Everett G.F."/>
        </authorList>
    </citation>
    <scope>NUCLEOTIDE SEQUENCE [LARGE SCALE GENOMIC DNA]</scope>
</reference>
<dbReference type="GO" id="GO:0003677">
    <property type="term" value="F:DNA binding"/>
    <property type="evidence" value="ECO:0007669"/>
    <property type="project" value="InterPro"/>
</dbReference>
<evidence type="ECO:0000313" key="2">
    <source>
        <dbReference type="EMBL" id="AIW03718.1"/>
    </source>
</evidence>
<protein>
    <submittedName>
        <fullName evidence="2">SsDNA-annealing protein</fullName>
    </submittedName>
</protein>
<keyword evidence="3" id="KW-1185">Reference proteome</keyword>
<dbReference type="GeneID" id="24608789"/>